<accession>A0A2G1VC79</accession>
<dbReference type="RefSeq" id="WP_099619101.1">
    <property type="nucleotide sequence ID" value="NZ_KZ319341.1"/>
</dbReference>
<evidence type="ECO:0000313" key="1">
    <source>
        <dbReference type="EMBL" id="PHQ24324.1"/>
    </source>
</evidence>
<dbReference type="Proteomes" id="UP000229044">
    <property type="component" value="Unassembled WGS sequence"/>
</dbReference>
<reference evidence="1 2" key="1">
    <citation type="submission" date="2017-09" db="EMBL/GenBank/DDBJ databases">
        <title>The draft genome sequences of Marinobacter guineae M3B.</title>
        <authorList>
            <person name="Cao J."/>
        </authorList>
    </citation>
    <scope>NUCLEOTIDE SEQUENCE [LARGE SCALE GENOMIC DNA]</scope>
    <source>
        <strain evidence="1 2">M3B</strain>
    </source>
</reference>
<organism evidence="1 2">
    <name type="scientific">Marinobacter guineae</name>
    <dbReference type="NCBI Taxonomy" id="432303"/>
    <lineage>
        <taxon>Bacteria</taxon>
        <taxon>Pseudomonadati</taxon>
        <taxon>Pseudomonadota</taxon>
        <taxon>Gammaproteobacteria</taxon>
        <taxon>Pseudomonadales</taxon>
        <taxon>Marinobacteraceae</taxon>
        <taxon>Marinobacter</taxon>
    </lineage>
</organism>
<dbReference type="AlphaFoldDB" id="A0A2G1VC79"/>
<protein>
    <submittedName>
        <fullName evidence="1">Uncharacterized protein</fullName>
    </submittedName>
</protein>
<dbReference type="OrthoDB" id="5652862at2"/>
<gene>
    <name evidence="1" type="ORF">CLH62_15535</name>
</gene>
<evidence type="ECO:0000313" key="2">
    <source>
        <dbReference type="Proteomes" id="UP000229044"/>
    </source>
</evidence>
<sequence length="87" mass="9358">MVALHSGVVAATHYLAGSGAGNYHRQIRHDIASQIWRAGLLYRASRWAPGQRLFMGWAGLTPRSLSLAASLTRVPPSAVTRAMGLMS</sequence>
<keyword evidence="2" id="KW-1185">Reference proteome</keyword>
<comment type="caution">
    <text evidence="1">The sequence shown here is derived from an EMBL/GenBank/DDBJ whole genome shotgun (WGS) entry which is preliminary data.</text>
</comment>
<dbReference type="EMBL" id="NTFI01000005">
    <property type="protein sequence ID" value="PHQ24324.1"/>
    <property type="molecule type" value="Genomic_DNA"/>
</dbReference>
<name>A0A2G1VC79_9GAMM</name>
<proteinExistence type="predicted"/>